<feature type="non-terminal residue" evidence="2">
    <location>
        <position position="1"/>
    </location>
</feature>
<keyword evidence="3" id="KW-1185">Reference proteome</keyword>
<dbReference type="CDD" id="cd06218">
    <property type="entry name" value="DHOD_e_trans"/>
    <property type="match status" value="1"/>
</dbReference>
<organism evidence="2 3">
    <name type="scientific">candidate division CSSED10-310 bacterium</name>
    <dbReference type="NCBI Taxonomy" id="2855610"/>
    <lineage>
        <taxon>Bacteria</taxon>
        <taxon>Bacteria division CSSED10-310</taxon>
    </lineage>
</organism>
<dbReference type="InterPro" id="IPR037117">
    <property type="entry name" value="Dihydroorotate_DH_ele_sf"/>
</dbReference>
<dbReference type="InterPro" id="IPR017938">
    <property type="entry name" value="Riboflavin_synthase-like_b-brl"/>
</dbReference>
<accession>A0ABV6Z009</accession>
<protein>
    <submittedName>
        <fullName evidence="2">Dihydroorotate dehydrogenase electron transfer subunit</fullName>
    </submittedName>
</protein>
<dbReference type="Proteomes" id="UP001594351">
    <property type="component" value="Unassembled WGS sequence"/>
</dbReference>
<comment type="caution">
    <text evidence="2">The sequence shown here is derived from an EMBL/GenBank/DDBJ whole genome shotgun (WGS) entry which is preliminary data.</text>
</comment>
<dbReference type="PANTHER" id="PTHR43513:SF3">
    <property type="entry name" value="DIHYDROOROTATE DEHYDROGENASE B (NAD(+)), ELECTRON TRANSFER SUBUNIT-RELATED"/>
    <property type="match status" value="1"/>
</dbReference>
<name>A0ABV6Z009_UNCC1</name>
<dbReference type="Gene3D" id="2.40.30.10">
    <property type="entry name" value="Translation factors"/>
    <property type="match status" value="1"/>
</dbReference>
<dbReference type="PROSITE" id="PS51384">
    <property type="entry name" value="FAD_FR"/>
    <property type="match status" value="1"/>
</dbReference>
<reference evidence="2 3" key="1">
    <citation type="submission" date="2024-09" db="EMBL/GenBank/DDBJ databases">
        <title>Laminarin stimulates single cell rates of sulfate reduction while oxygen inhibits transcriptomic activity in coastal marine sediment.</title>
        <authorList>
            <person name="Lindsay M."/>
            <person name="Orcutt B."/>
            <person name="Emerson D."/>
            <person name="Stepanauskas R."/>
            <person name="D'Angelo T."/>
        </authorList>
    </citation>
    <scope>NUCLEOTIDE SEQUENCE [LARGE SCALE GENOMIC DNA]</scope>
    <source>
        <strain evidence="2">SAG AM-311-K15</strain>
    </source>
</reference>
<evidence type="ECO:0000259" key="1">
    <source>
        <dbReference type="PROSITE" id="PS51384"/>
    </source>
</evidence>
<dbReference type="InterPro" id="IPR019480">
    <property type="entry name" value="Dihydroorotate_DH_Fe-S-bd"/>
</dbReference>
<evidence type="ECO:0000313" key="2">
    <source>
        <dbReference type="EMBL" id="MFC1851786.1"/>
    </source>
</evidence>
<dbReference type="InterPro" id="IPR050353">
    <property type="entry name" value="PyrK_electron_transfer"/>
</dbReference>
<dbReference type="Gene3D" id="3.40.50.80">
    <property type="entry name" value="Nucleotide-binding domain of ferredoxin-NADP reductase (FNR) module"/>
    <property type="match status" value="1"/>
</dbReference>
<proteinExistence type="predicted"/>
<dbReference type="PANTHER" id="PTHR43513">
    <property type="entry name" value="DIHYDROOROTATE DEHYDROGENASE B (NAD(+)), ELECTRON TRANSFER SUBUNIT"/>
    <property type="match status" value="1"/>
</dbReference>
<gene>
    <name evidence="2" type="ORF">ACFL27_16465</name>
</gene>
<dbReference type="InterPro" id="IPR017927">
    <property type="entry name" value="FAD-bd_FR_type"/>
</dbReference>
<dbReference type="InterPro" id="IPR039261">
    <property type="entry name" value="FNR_nucleotide-bd"/>
</dbReference>
<dbReference type="SUPFAM" id="SSF52343">
    <property type="entry name" value="Ferredoxin reductase-like, C-terminal NADP-linked domain"/>
    <property type="match status" value="1"/>
</dbReference>
<dbReference type="EMBL" id="JBHPBY010000224">
    <property type="protein sequence ID" value="MFC1851786.1"/>
    <property type="molecule type" value="Genomic_DNA"/>
</dbReference>
<dbReference type="SUPFAM" id="SSF63380">
    <property type="entry name" value="Riboflavin synthase domain-like"/>
    <property type="match status" value="1"/>
</dbReference>
<dbReference type="Pfam" id="PF10418">
    <property type="entry name" value="DHODB_Fe-S_bind"/>
    <property type="match status" value="1"/>
</dbReference>
<feature type="domain" description="FAD-binding FR-type" evidence="1">
    <location>
        <begin position="26"/>
        <end position="156"/>
    </location>
</feature>
<dbReference type="Gene3D" id="2.10.240.10">
    <property type="entry name" value="Dihydroorotate dehydrogenase, electron transfer subunit"/>
    <property type="match status" value="1"/>
</dbReference>
<dbReference type="PRINTS" id="PR00406">
    <property type="entry name" value="CYTB5RDTASE"/>
</dbReference>
<sequence>ICYLTWPRGPGFQYLMKRMTMTDHRIFKEKATIAEVQTPTPDSCLMFFESPQIAGSIKPGQFVNVLPPSSGEQFESYYHIVSEKQGRPGKVKQQQSDVALLRRPFSLHGIQPSPQGPPSKFSILFRIKGQGTQLISQRKPGEILDILGPLGHPLPLPFSAKQPVFIVAGGFGIAPLIPFAEMVVKLGHPVYFMWGIEEEQNLLFQITPQTNRFATLSEIGIDLLARQGIISLISIRLGGQGAFTGTVIELFDQFLTLETSLHHEPPVIYTCGPEMMMKMVTERARTKNWRCRVSMEKYMACGLGACLSCVCQMKKDNSFHYLRTCTDGPSFWGENIIW</sequence>
<evidence type="ECO:0000313" key="3">
    <source>
        <dbReference type="Proteomes" id="UP001594351"/>
    </source>
</evidence>